<evidence type="ECO:0000313" key="2">
    <source>
        <dbReference type="EMBL" id="VYT21886.1"/>
    </source>
</evidence>
<feature type="domain" description="N-acetyltransferase" evidence="1">
    <location>
        <begin position="26"/>
        <end position="183"/>
    </location>
</feature>
<dbReference type="InterPro" id="IPR000182">
    <property type="entry name" value="GNAT_dom"/>
</dbReference>
<keyword evidence="2" id="KW-0012">Acyltransferase</keyword>
<dbReference type="EC" id="2.3.1.183" evidence="2"/>
<keyword evidence="2" id="KW-0808">Transferase</keyword>
<organism evidence="2">
    <name type="scientific">Clostridium innocuum</name>
    <dbReference type="NCBI Taxonomy" id="1522"/>
    <lineage>
        <taxon>Bacteria</taxon>
        <taxon>Bacillati</taxon>
        <taxon>Bacillota</taxon>
        <taxon>Clostridia</taxon>
        <taxon>Eubacteriales</taxon>
        <taxon>Clostridiaceae</taxon>
        <taxon>Clostridium</taxon>
    </lineage>
</organism>
<name>A0A6N2V4F6_CLOIN</name>
<dbReference type="Pfam" id="PF13420">
    <property type="entry name" value="Acetyltransf_4"/>
    <property type="match status" value="1"/>
</dbReference>
<dbReference type="EMBL" id="CACRTE010000027">
    <property type="protein sequence ID" value="VYT21886.1"/>
    <property type="molecule type" value="Genomic_DNA"/>
</dbReference>
<protein>
    <submittedName>
        <fullName evidence="2">Phosphinothricin N-acetyltransferase</fullName>
        <ecNumber evidence="2">2.3.1.183</ecNumber>
    </submittedName>
</protein>
<evidence type="ECO:0000259" key="1">
    <source>
        <dbReference type="PROSITE" id="PS51186"/>
    </source>
</evidence>
<dbReference type="AlphaFoldDB" id="A0A6N2V4F6"/>
<dbReference type="SUPFAM" id="SSF55729">
    <property type="entry name" value="Acyl-CoA N-acyltransferases (Nat)"/>
    <property type="match status" value="1"/>
</dbReference>
<dbReference type="InterPro" id="IPR016181">
    <property type="entry name" value="Acyl_CoA_acyltransferase"/>
</dbReference>
<dbReference type="PROSITE" id="PS51186">
    <property type="entry name" value="GNAT"/>
    <property type="match status" value="1"/>
</dbReference>
<dbReference type="PANTHER" id="PTHR43072">
    <property type="entry name" value="N-ACETYLTRANSFERASE"/>
    <property type="match status" value="1"/>
</dbReference>
<dbReference type="GO" id="GO:0102971">
    <property type="term" value="F:phosphinothricin N-acetyltransferase activity"/>
    <property type="evidence" value="ECO:0007669"/>
    <property type="project" value="UniProtKB-EC"/>
</dbReference>
<dbReference type="PANTHER" id="PTHR43072:SF8">
    <property type="entry name" value="ACYLTRANSFERASE FABY-RELATED"/>
    <property type="match status" value="1"/>
</dbReference>
<reference evidence="2" key="1">
    <citation type="submission" date="2019-11" db="EMBL/GenBank/DDBJ databases">
        <authorList>
            <person name="Feng L."/>
        </authorList>
    </citation>
    <scope>NUCLEOTIDE SEQUENCE</scope>
    <source>
        <strain evidence="2">CinnocuumLFYP12</strain>
    </source>
</reference>
<gene>
    <name evidence="2" type="primary">bar</name>
    <name evidence="2" type="ORF">CILFYP12_01988</name>
</gene>
<accession>A0A6N2V4F6</accession>
<sequence length="219" mass="25445">MRPWLSCEGEGFVGLKVCGEERSTMKTIRFAQLSDAPAILSIYAHYVENSVITFEYDVPSLEEFEGRMMKIQREYPYLVCEIDQNIVGYAYAHRHMERAAYQWNVELSIYLLPQVQHRQIGKALYTALLEVLKLQGLQTAISCITLPNDASLALHRSFGFTEIGVLRNAGYKFDAWRDVIWLQKALHEHPVPVQEWISIERLDYIRIMEIFHTTCMIII</sequence>
<proteinExistence type="predicted"/>
<dbReference type="Gene3D" id="3.40.630.30">
    <property type="match status" value="1"/>
</dbReference>